<protein>
    <submittedName>
        <fullName evidence="1">Uncharacterized protein</fullName>
    </submittedName>
</protein>
<evidence type="ECO:0000313" key="1">
    <source>
        <dbReference type="EMBL" id="KAI4304882.1"/>
    </source>
</evidence>
<evidence type="ECO:0000313" key="2">
    <source>
        <dbReference type="Proteomes" id="UP001057402"/>
    </source>
</evidence>
<reference evidence="2" key="1">
    <citation type="journal article" date="2023" name="Front. Plant Sci.">
        <title>Chromosomal-level genome assembly of Melastoma candidum provides insights into trichome evolution.</title>
        <authorList>
            <person name="Zhong Y."/>
            <person name="Wu W."/>
            <person name="Sun C."/>
            <person name="Zou P."/>
            <person name="Liu Y."/>
            <person name="Dai S."/>
            <person name="Zhou R."/>
        </authorList>
    </citation>
    <scope>NUCLEOTIDE SEQUENCE [LARGE SCALE GENOMIC DNA]</scope>
</reference>
<name>A0ACB9L634_9MYRT</name>
<organism evidence="1 2">
    <name type="scientific">Melastoma candidum</name>
    <dbReference type="NCBI Taxonomy" id="119954"/>
    <lineage>
        <taxon>Eukaryota</taxon>
        <taxon>Viridiplantae</taxon>
        <taxon>Streptophyta</taxon>
        <taxon>Embryophyta</taxon>
        <taxon>Tracheophyta</taxon>
        <taxon>Spermatophyta</taxon>
        <taxon>Magnoliopsida</taxon>
        <taxon>eudicotyledons</taxon>
        <taxon>Gunneridae</taxon>
        <taxon>Pentapetalae</taxon>
        <taxon>rosids</taxon>
        <taxon>malvids</taxon>
        <taxon>Myrtales</taxon>
        <taxon>Melastomataceae</taxon>
        <taxon>Melastomatoideae</taxon>
        <taxon>Melastomateae</taxon>
        <taxon>Melastoma</taxon>
    </lineage>
</organism>
<dbReference type="Proteomes" id="UP001057402">
    <property type="component" value="Chromosome 12"/>
</dbReference>
<sequence>MMKSRLLHVLMILGLVSVPSRVVGRSGCDILSVFQLGDSLTDTGNFIRLAGPANPASAAARYPYGETYGKPTGRFSNGLIIVDYFAKALQLPLINPYLATNETFDNGVVFSVSGSTAQNPVVLAEKGIIPTVTPDISLDIQVAWFKTYLASTCTSPADSVRALRRSIVFLGEIGGNDFTYSFVGGKSIEQATTDVPFVVAAIIKAAKEILQLGAKKMVVFGDFPFGCLPIYLTIFQTTNSSAYDDNGCLIAFNNFQIYRNNYLKRALSKLRKQFPNADIIYGDYYNAFDYVLNNAASFGFDPNSTLKACCGRGGPYNFNLTTFCGSSTYNLCPNPSKFISWDGIHLTQNAYYHITQYLIRQIFPQISCSVNAFTY</sequence>
<proteinExistence type="predicted"/>
<dbReference type="EMBL" id="CM042891">
    <property type="protein sequence ID" value="KAI4304882.1"/>
    <property type="molecule type" value="Genomic_DNA"/>
</dbReference>
<keyword evidence="2" id="KW-1185">Reference proteome</keyword>
<accession>A0ACB9L634</accession>
<gene>
    <name evidence="1" type="ORF">MLD38_040341</name>
</gene>
<comment type="caution">
    <text evidence="1">The sequence shown here is derived from an EMBL/GenBank/DDBJ whole genome shotgun (WGS) entry which is preliminary data.</text>
</comment>